<reference evidence="2" key="1">
    <citation type="journal article" date="2017" name="Nat. Ecol. Evol.">
        <title>Genome expansion and lineage-specific genetic innovations in the forest pathogenic fungi Armillaria.</title>
        <authorList>
            <person name="Sipos G."/>
            <person name="Prasanna A.N."/>
            <person name="Walter M.C."/>
            <person name="O'Connor E."/>
            <person name="Balint B."/>
            <person name="Krizsan K."/>
            <person name="Kiss B."/>
            <person name="Hess J."/>
            <person name="Varga T."/>
            <person name="Slot J."/>
            <person name="Riley R."/>
            <person name="Boka B."/>
            <person name="Rigling D."/>
            <person name="Barry K."/>
            <person name="Lee J."/>
            <person name="Mihaltcheva S."/>
            <person name="LaButti K."/>
            <person name="Lipzen A."/>
            <person name="Waldron R."/>
            <person name="Moloney N.M."/>
            <person name="Sperisen C."/>
            <person name="Kredics L."/>
            <person name="Vagvoelgyi C."/>
            <person name="Patrignani A."/>
            <person name="Fitzpatrick D."/>
            <person name="Nagy I."/>
            <person name="Doyle S."/>
            <person name="Anderson J.B."/>
            <person name="Grigoriev I.V."/>
            <person name="Gueldener U."/>
            <person name="Muensterkoetter M."/>
            <person name="Nagy L.G."/>
        </authorList>
    </citation>
    <scope>NUCLEOTIDE SEQUENCE [LARGE SCALE GENOMIC DNA]</scope>
    <source>
        <strain evidence="2">C18/9</strain>
    </source>
</reference>
<dbReference type="EMBL" id="FUEG01000025">
    <property type="protein sequence ID" value="SJL14860.1"/>
    <property type="molecule type" value="Genomic_DNA"/>
</dbReference>
<organism evidence="1 2">
    <name type="scientific">Armillaria ostoyae</name>
    <name type="common">Armillaria root rot fungus</name>
    <dbReference type="NCBI Taxonomy" id="47428"/>
    <lineage>
        <taxon>Eukaryota</taxon>
        <taxon>Fungi</taxon>
        <taxon>Dikarya</taxon>
        <taxon>Basidiomycota</taxon>
        <taxon>Agaricomycotina</taxon>
        <taxon>Agaricomycetes</taxon>
        <taxon>Agaricomycetidae</taxon>
        <taxon>Agaricales</taxon>
        <taxon>Marasmiineae</taxon>
        <taxon>Physalacriaceae</taxon>
        <taxon>Armillaria</taxon>
    </lineage>
</organism>
<dbReference type="AlphaFoldDB" id="A0A284S1I1"/>
<dbReference type="OrthoDB" id="194358at2759"/>
<keyword evidence="2" id="KW-1185">Reference proteome</keyword>
<dbReference type="STRING" id="47428.A0A284S1I1"/>
<gene>
    <name evidence="1" type="ORF">ARMOST_18334</name>
</gene>
<protein>
    <submittedName>
        <fullName evidence="1">Uncharacterized protein</fullName>
    </submittedName>
</protein>
<sequence>MSAQDGGLTIDREMRSILDHPSRYLKVKDGGQRLRTLYRQETLNFDTSRTSSFALSCVVGVLQEVKKYFGKGQGPDLYGTETSFEFGYATLVVYGAQRVQEGVAQHYEIMEYLIS</sequence>
<proteinExistence type="predicted"/>
<evidence type="ECO:0000313" key="2">
    <source>
        <dbReference type="Proteomes" id="UP000219338"/>
    </source>
</evidence>
<dbReference type="Proteomes" id="UP000219338">
    <property type="component" value="Unassembled WGS sequence"/>
</dbReference>
<evidence type="ECO:0000313" key="1">
    <source>
        <dbReference type="EMBL" id="SJL14860.1"/>
    </source>
</evidence>
<accession>A0A284S1I1</accession>
<name>A0A284S1I1_ARMOS</name>